<dbReference type="GeneID" id="94335049"/>
<reference evidence="2" key="1">
    <citation type="journal article" date="2023" name="Nat. Microbiol.">
        <title>Babesia duncani multi-omics identifies virulence factors and drug targets.</title>
        <authorList>
            <person name="Singh P."/>
            <person name="Lonardi S."/>
            <person name="Liang Q."/>
            <person name="Vydyam P."/>
            <person name="Khabirova E."/>
            <person name="Fang T."/>
            <person name="Gihaz S."/>
            <person name="Thekkiniath J."/>
            <person name="Munshi M."/>
            <person name="Abel S."/>
            <person name="Ciampossin L."/>
            <person name="Batugedara G."/>
            <person name="Gupta M."/>
            <person name="Lu X.M."/>
            <person name="Lenz T."/>
            <person name="Chakravarty S."/>
            <person name="Cornillot E."/>
            <person name="Hu Y."/>
            <person name="Ma W."/>
            <person name="Gonzalez L.M."/>
            <person name="Sanchez S."/>
            <person name="Estrada K."/>
            <person name="Sanchez-Flores A."/>
            <person name="Montero E."/>
            <person name="Harb O.S."/>
            <person name="Le Roch K.G."/>
            <person name="Mamoun C.B."/>
        </authorList>
    </citation>
    <scope>NUCLEOTIDE SEQUENCE</scope>
    <source>
        <strain evidence="2">WA1</strain>
    </source>
</reference>
<dbReference type="EMBL" id="JALLKP010000001">
    <property type="protein sequence ID" value="KAK2197748.1"/>
    <property type="molecule type" value="Genomic_DNA"/>
</dbReference>
<feature type="compositionally biased region" description="Basic and acidic residues" evidence="1">
    <location>
        <begin position="888"/>
        <end position="913"/>
    </location>
</feature>
<feature type="compositionally biased region" description="Acidic residues" evidence="1">
    <location>
        <begin position="1391"/>
        <end position="1403"/>
    </location>
</feature>
<feature type="compositionally biased region" description="Basic and acidic residues" evidence="1">
    <location>
        <begin position="929"/>
        <end position="965"/>
    </location>
</feature>
<proteinExistence type="predicted"/>
<feature type="compositionally biased region" description="Acidic residues" evidence="1">
    <location>
        <begin position="1535"/>
        <end position="1548"/>
    </location>
</feature>
<organism evidence="2 3">
    <name type="scientific">Babesia duncani</name>
    <dbReference type="NCBI Taxonomy" id="323732"/>
    <lineage>
        <taxon>Eukaryota</taxon>
        <taxon>Sar</taxon>
        <taxon>Alveolata</taxon>
        <taxon>Apicomplexa</taxon>
        <taxon>Aconoidasida</taxon>
        <taxon>Piroplasmida</taxon>
        <taxon>Babesiidae</taxon>
        <taxon>Babesia</taxon>
    </lineage>
</organism>
<protein>
    <submittedName>
        <fullName evidence="2">Uncharacterized protein</fullName>
    </submittedName>
</protein>
<feature type="compositionally biased region" description="Acidic residues" evidence="1">
    <location>
        <begin position="1193"/>
        <end position="1205"/>
    </location>
</feature>
<feature type="compositionally biased region" description="Acidic residues" evidence="1">
    <location>
        <begin position="1338"/>
        <end position="1347"/>
    </location>
</feature>
<dbReference type="RefSeq" id="XP_067804590.1">
    <property type="nucleotide sequence ID" value="XM_067945799.1"/>
</dbReference>
<feature type="region of interest" description="Disordered" evidence="1">
    <location>
        <begin position="354"/>
        <end position="402"/>
    </location>
</feature>
<feature type="compositionally biased region" description="Acidic residues" evidence="1">
    <location>
        <begin position="1499"/>
        <end position="1511"/>
    </location>
</feature>
<feature type="region of interest" description="Disordered" evidence="1">
    <location>
        <begin position="1721"/>
        <end position="1752"/>
    </location>
</feature>
<dbReference type="Proteomes" id="UP001214638">
    <property type="component" value="Unassembled WGS sequence"/>
</dbReference>
<feature type="compositionally biased region" description="Acidic residues" evidence="1">
    <location>
        <begin position="1176"/>
        <end position="1185"/>
    </location>
</feature>
<evidence type="ECO:0000256" key="1">
    <source>
        <dbReference type="SAM" id="MobiDB-lite"/>
    </source>
</evidence>
<feature type="compositionally biased region" description="Acidic residues" evidence="1">
    <location>
        <begin position="1445"/>
        <end position="1457"/>
    </location>
</feature>
<gene>
    <name evidence="2" type="ORF">BdWA1_000751</name>
</gene>
<dbReference type="KEGG" id="bdw:94335049"/>
<feature type="compositionally biased region" description="Polar residues" evidence="1">
    <location>
        <begin position="869"/>
        <end position="880"/>
    </location>
</feature>
<feature type="compositionally biased region" description="Acidic residues" evidence="1">
    <location>
        <begin position="1355"/>
        <end position="1367"/>
    </location>
</feature>
<evidence type="ECO:0000313" key="3">
    <source>
        <dbReference type="Proteomes" id="UP001214638"/>
    </source>
</evidence>
<feature type="region of interest" description="Disordered" evidence="1">
    <location>
        <begin position="718"/>
        <end position="913"/>
    </location>
</feature>
<feature type="compositionally biased region" description="Basic and acidic residues" evidence="1">
    <location>
        <begin position="735"/>
        <end position="836"/>
    </location>
</feature>
<feature type="compositionally biased region" description="Basic and acidic residues" evidence="1">
    <location>
        <begin position="363"/>
        <end position="384"/>
    </location>
</feature>
<sequence>MIYLSYISNVYAEGSKYVLNGESPSGQQEHAKYKGSIDVDLKGDINAWRHFSGCNGLGYKHFYRVITYPNDASKINKVPQFLDKRQKRDLKRLRNSIIRTYSDRNVIGLQVEEIKCSDTIGDVNKEYKRDFSPLRSSLVKIEDADGPLLPIQTSAWNEWTPCNSHGYMNRSKTNIHKVGYVPDYEDNHSILGEIRRQDYEIVVDQHGKPMAERGILRVEFECRKCDFAGDGGSDFQTQITTPEIGVSSLSGDQTHDLEANNRIIDVASEPSKRSVSDVGHTSEAVQGQTNTIDQALLPIRMEPWSMWSRCDSYGMRARRRWVVHKKGYEPDYRRINGRVSIQIRREFTAIDAASRPNRNGNESIRKVWDSEQCRKEDSTDEDKITTGNGKTGSAGETYQNPLYKRDSDVSIDDATGPLQPYVRLPWTPWSQCMPNGIRYRRRINFHNDGYIPNYTSEYHIATLKGIRTGHDKISEELTTNNLYGAQRIKYDYEECIAAKGVETNSKEIIEIEDARGSYLPVKSGLWSAWTMCYDYGLRFRHRINVHSIKNVCVYYRNHALVADDVRTIAEIMDQEKLLRMSKDGAAKIQYDDEICKPSQLKATVDSGTTKTTTKKGVTISYTRPGYETLRNKHRELDESKAKNSEANEVVISASHQSEIIPHIPFKEEPIDHIKSQDGNLSEAETKAEIQIAEPDVAKSHSLDTVTDISSVERISSPEVEANVRVEEESGVALEAQKKADKEEKERKEAALEAQKKADKEEKERKEAALEAQKKADKEEKERKEAALEAQKKADKEEKERKEAALEAQKKADKEEKERKEAALEAQKKADKEDDATIRPPVLLIPREEQEQEESQIQIAEPDVAKSHSLDTVTDISSVERISSPEVEANVRVEEQSKEAEVKPQEEKIKTTEEARILAKGDMEFMKLAEESRKAEEDRQVAIQKEKDKMLTEFKKAKEKKTKESMDTTEEASQQIPVEESEAKDTTEEASQQIPVEESEAKDTTEEASQQIPVEESEAKDTTEEASQQIPVEESEAKDTTEEASQQIPVEESEAKDTTEEASQQIPVEESEAKDTTEEASQQIPVEESESKDTIDEASQQIPVEESEAKDTTEEASQQIPEGESESKDTTEEASQQIPEGESESKDTTEEASQQIPVEESEAKDTTEEASQQIPEGESESMDTTEEASQQIPEGEEEEEEQDEEASQQIPVEESEAKDTTEEASQQIPVEESEAKDTTEEASQQIPVEESEAKDTTEEASQQIPVEESEAKDTTEEASQQIPVEESEAKDTTEEASQQIPVEESEAKDTIEEASQQIPVEESEAKDTTEEASQQIPEGESESMDTTEEASQQIPEGEEEEEEQDEEASQQIPEGESESKDTTEEASQQIPEGEEEEEEQDEEASQQIPVEESEAKDTTEEASQQIPEGESESKDTTEEASQQIPVEEEEEEEQDEEASQQIPVEESEAKDTTEEASQQIPEGESESKDTTEEASQQIPVEEEEEEEQDEEASQQIPEGESESKDTTEEASQQIPEGEEEEEEQDEEDGNLPASHSDSVISPVISLDGEMEGQVEPLPHLLIPLEKQIHSQTTMDAPVRLHGTDKSGLLGTESALPDRETGVLRGVTLDAGQQDKQATISGAGIEQLENFVHKLKQGDAKETNGESVISSKFQSAVFPHVQPVHLIKDPEPDADKEILGIPHGIEESGSAKEHDKLAEHLVKSPTVEIGTHDDGKTYKNEEADDTDKGSESYSSSTAKVAGGVFGVLAALAAGALAYRKYMKKDELETGSDEVGFDATEPSNYQEIETAVRFTEEDWDRTIGEDWPNIAILLSSIFQNHALDNNENYKRHSKIDLKGITIQVQSIHVYYSFW</sequence>
<name>A0AAD9PMY5_9APIC</name>
<feature type="region of interest" description="Disordered" evidence="1">
    <location>
        <begin position="929"/>
        <end position="1566"/>
    </location>
</feature>
<evidence type="ECO:0000313" key="2">
    <source>
        <dbReference type="EMBL" id="KAK2197748.1"/>
    </source>
</evidence>
<comment type="caution">
    <text evidence="2">The sequence shown here is derived from an EMBL/GenBank/DDBJ whole genome shotgun (WGS) entry which is preliminary data.</text>
</comment>
<feature type="compositionally biased region" description="Basic and acidic residues" evidence="1">
    <location>
        <begin position="1728"/>
        <end position="1748"/>
    </location>
</feature>
<accession>A0AAD9PMY5</accession>
<keyword evidence="3" id="KW-1185">Reference proteome</keyword>